<dbReference type="RefSeq" id="WP_090842641.1">
    <property type="nucleotide sequence ID" value="NZ_FNIL01000004.1"/>
</dbReference>
<gene>
    <name evidence="1" type="ORF">SAMN04488053_104209</name>
</gene>
<evidence type="ECO:0000313" key="2">
    <source>
        <dbReference type="Proteomes" id="UP000198778"/>
    </source>
</evidence>
<name>A0A1H0F6Q9_9BACI</name>
<organism evidence="1 2">
    <name type="scientific">Alkalicoccus daliensis</name>
    <dbReference type="NCBI Taxonomy" id="745820"/>
    <lineage>
        <taxon>Bacteria</taxon>
        <taxon>Bacillati</taxon>
        <taxon>Bacillota</taxon>
        <taxon>Bacilli</taxon>
        <taxon>Bacillales</taxon>
        <taxon>Bacillaceae</taxon>
        <taxon>Alkalicoccus</taxon>
    </lineage>
</organism>
<reference evidence="2" key="1">
    <citation type="submission" date="2016-10" db="EMBL/GenBank/DDBJ databases">
        <authorList>
            <person name="Varghese N."/>
            <person name="Submissions S."/>
        </authorList>
    </citation>
    <scope>NUCLEOTIDE SEQUENCE [LARGE SCALE GENOMIC DNA]</scope>
    <source>
        <strain evidence="2">CGMCC 1.10369</strain>
    </source>
</reference>
<sequence length="171" mass="19722">MKQWIPLFAIALLIGGAMFVFQEPSEDPRIAELEAEVERLSEEQETLEAELASYPETYELAQAVHAAEQFVQAESFEEASGFLSARATILRREGRPTGVIQFEDMHMYEWLPPEELHQRFADFQRSHHGLILRYAADVPDVSSHAPFFMDYVMIEEENEWRISRIAFNAAN</sequence>
<accession>A0A1H0F6Q9</accession>
<dbReference type="OrthoDB" id="9829188at2"/>
<evidence type="ECO:0000313" key="1">
    <source>
        <dbReference type="EMBL" id="SDN90232.1"/>
    </source>
</evidence>
<dbReference type="AlphaFoldDB" id="A0A1H0F6Q9"/>
<proteinExistence type="predicted"/>
<dbReference type="Proteomes" id="UP000198778">
    <property type="component" value="Unassembled WGS sequence"/>
</dbReference>
<dbReference type="EMBL" id="FNIL01000004">
    <property type="protein sequence ID" value="SDN90232.1"/>
    <property type="molecule type" value="Genomic_DNA"/>
</dbReference>
<keyword evidence="2" id="KW-1185">Reference proteome</keyword>
<protein>
    <submittedName>
        <fullName evidence="1">Uncharacterized protein</fullName>
    </submittedName>
</protein>
<dbReference type="STRING" id="745820.SAMN04488053_104209"/>